<dbReference type="EC" id="2.6.1.76" evidence="5"/>
<gene>
    <name evidence="5" type="primary">dat_1</name>
    <name evidence="5" type="ORF">NCTC12998_06601</name>
</gene>
<evidence type="ECO:0000256" key="2">
    <source>
        <dbReference type="ARBA" id="ARBA00008954"/>
    </source>
</evidence>
<dbReference type="InterPro" id="IPR015424">
    <property type="entry name" value="PyrdxlP-dep_Trfase"/>
</dbReference>
<dbReference type="AlphaFoldDB" id="A0A485CVI0"/>
<dbReference type="PANTHER" id="PTHR43552:SF1">
    <property type="entry name" value="DIAMINOBUTYRATE--2-OXOGLUTARATE AMINOTRANSFERASE"/>
    <property type="match status" value="1"/>
</dbReference>
<name>A0A485CVI0_RAOPL</name>
<dbReference type="EMBL" id="CAADJE010000036">
    <property type="protein sequence ID" value="VFS88849.1"/>
    <property type="molecule type" value="Genomic_DNA"/>
</dbReference>
<dbReference type="Proteomes" id="UP000345637">
    <property type="component" value="Unassembled WGS sequence"/>
</dbReference>
<dbReference type="InterPro" id="IPR004637">
    <property type="entry name" value="Dat"/>
</dbReference>
<dbReference type="SUPFAM" id="SSF53383">
    <property type="entry name" value="PLP-dependent transferases"/>
    <property type="match status" value="1"/>
</dbReference>
<dbReference type="InterPro" id="IPR015422">
    <property type="entry name" value="PyrdxlP-dep_Trfase_small"/>
</dbReference>
<keyword evidence="3 5" id="KW-0032">Aminotransferase</keyword>
<reference evidence="5 6" key="1">
    <citation type="submission" date="2019-03" db="EMBL/GenBank/DDBJ databases">
        <authorList>
            <consortium name="Pathogen Informatics"/>
        </authorList>
    </citation>
    <scope>NUCLEOTIDE SEQUENCE [LARGE SCALE GENOMIC DNA]</scope>
    <source>
        <strain evidence="5 6">NCTC12998</strain>
    </source>
</reference>
<dbReference type="GO" id="GO:0045303">
    <property type="term" value="F:diaminobutyrate-2-oxoglutarate transaminase activity"/>
    <property type="evidence" value="ECO:0007669"/>
    <property type="project" value="UniProtKB-EC"/>
</dbReference>
<evidence type="ECO:0000313" key="6">
    <source>
        <dbReference type="Proteomes" id="UP000345637"/>
    </source>
</evidence>
<evidence type="ECO:0000256" key="1">
    <source>
        <dbReference type="ARBA" id="ARBA00001933"/>
    </source>
</evidence>
<proteinExistence type="inferred from homology"/>
<keyword evidence="4 5" id="KW-0808">Transferase</keyword>
<evidence type="ECO:0000256" key="3">
    <source>
        <dbReference type="ARBA" id="ARBA00022576"/>
    </source>
</evidence>
<accession>A0A485CVI0</accession>
<dbReference type="Gene3D" id="3.90.1150.10">
    <property type="entry name" value="Aspartate Aminotransferase, domain 1"/>
    <property type="match status" value="1"/>
</dbReference>
<sequence length="98" mass="10650">MQKRFPVMGHIRGLGLMIGLRSSTRTASRIIWAATRLDGALSALLQKKCFEAGLILERGGRGGCVLRLLPSLLISNAELEIFLDKFEQAMLAAGVKPV</sequence>
<comment type="similarity">
    <text evidence="2">Belongs to the class-III pyridoxal-phosphate-dependent aminotransferase family.</text>
</comment>
<protein>
    <submittedName>
        <fullName evidence="5">Diaminobutyrate--2-oxoglutarate aminotransferase</fullName>
        <ecNumber evidence="5">2.6.1.76</ecNumber>
    </submittedName>
</protein>
<dbReference type="PANTHER" id="PTHR43552">
    <property type="entry name" value="DIAMINOBUTYRATE--2-OXOGLUTARATE AMINOTRANSFERASE"/>
    <property type="match status" value="1"/>
</dbReference>
<comment type="cofactor">
    <cofactor evidence="1">
        <name>pyridoxal 5'-phosphate</name>
        <dbReference type="ChEBI" id="CHEBI:597326"/>
    </cofactor>
</comment>
<evidence type="ECO:0000313" key="5">
    <source>
        <dbReference type="EMBL" id="VFS88849.1"/>
    </source>
</evidence>
<organism evidence="5 6">
    <name type="scientific">Raoultella planticola</name>
    <name type="common">Klebsiella planticola</name>
    <dbReference type="NCBI Taxonomy" id="575"/>
    <lineage>
        <taxon>Bacteria</taxon>
        <taxon>Pseudomonadati</taxon>
        <taxon>Pseudomonadota</taxon>
        <taxon>Gammaproteobacteria</taxon>
        <taxon>Enterobacterales</taxon>
        <taxon>Enterobacteriaceae</taxon>
        <taxon>Klebsiella/Raoultella group</taxon>
        <taxon>Raoultella</taxon>
    </lineage>
</organism>
<evidence type="ECO:0000256" key="4">
    <source>
        <dbReference type="ARBA" id="ARBA00022679"/>
    </source>
</evidence>